<dbReference type="KEGG" id="sdl:Sdel_1028"/>
<keyword evidence="3" id="KW-1185">Reference proteome</keyword>
<dbReference type="PROSITE" id="PS50206">
    <property type="entry name" value="RHODANESE_3"/>
    <property type="match status" value="1"/>
</dbReference>
<reference evidence="3" key="1">
    <citation type="submission" date="2009-11" db="EMBL/GenBank/DDBJ databases">
        <title>The complete genome of Sulfurospirillum deleyianum DSM 6946.</title>
        <authorList>
            <consortium name="US DOE Joint Genome Institute (JGI-PGF)"/>
            <person name="Lucas S."/>
            <person name="Copeland A."/>
            <person name="Lapidus A."/>
            <person name="Glavina del Rio T."/>
            <person name="Dalin E."/>
            <person name="Tice H."/>
            <person name="Bruce D."/>
            <person name="Goodwin L."/>
            <person name="Pitluck S."/>
            <person name="Kyrpides N."/>
            <person name="Mavromatis K."/>
            <person name="Ivanova N."/>
            <person name="Ovchinnikova G."/>
            <person name="Munk A.C."/>
            <person name="Lu M."/>
            <person name="Brettin T."/>
            <person name="Detter J.C."/>
            <person name="Han C."/>
            <person name="Tapia R."/>
            <person name="Larimer F."/>
            <person name="Land M."/>
            <person name="Hauser L."/>
            <person name="Markowitz V."/>
            <person name="Cheng J.F."/>
            <person name="Hugenholtz P."/>
            <person name="Woyke T."/>
            <person name="Wu D."/>
            <person name="Aumann P."/>
            <person name="Schneider S."/>
            <person name="Lang E."/>
            <person name="Spring S."/>
            <person name="Klenk H.P."/>
            <person name="Eisen J.A."/>
        </authorList>
    </citation>
    <scope>NUCLEOTIDE SEQUENCE [LARGE SCALE GENOMIC DNA]</scope>
    <source>
        <strain evidence="3">ATCC 51133 / DSM 6946 / 5175</strain>
    </source>
</reference>
<dbReference type="EMBL" id="CP001816">
    <property type="protein sequence ID" value="ACZ12053.1"/>
    <property type="molecule type" value="Genomic_DNA"/>
</dbReference>
<dbReference type="SUPFAM" id="SSF52821">
    <property type="entry name" value="Rhodanese/Cell cycle control phosphatase"/>
    <property type="match status" value="1"/>
</dbReference>
<feature type="domain" description="Rhodanese" evidence="1">
    <location>
        <begin position="42"/>
        <end position="133"/>
    </location>
</feature>
<reference evidence="2 3" key="2">
    <citation type="journal article" date="2010" name="Stand. Genomic Sci.">
        <title>Complete genome sequence of Sulfurospirillum deleyianum type strain (5175).</title>
        <authorList>
            <person name="Sikorski J."/>
            <person name="Lapidus A."/>
            <person name="Copeland A."/>
            <person name="Glavina Del Rio T."/>
            <person name="Nolan M."/>
            <person name="Lucas S."/>
            <person name="Chen F."/>
            <person name="Tice H."/>
            <person name="Cheng J.F."/>
            <person name="Saunders E."/>
            <person name="Bruce D."/>
            <person name="Goodwin L."/>
            <person name="Pitluck S."/>
            <person name="Ovchinnikova G."/>
            <person name="Pati A."/>
            <person name="Ivanova N."/>
            <person name="Mavromatis K."/>
            <person name="Chen A."/>
            <person name="Palaniappan K."/>
            <person name="Chain P."/>
            <person name="Land M."/>
            <person name="Hauser L."/>
            <person name="Chang Y.J."/>
            <person name="Jeffries C.D."/>
            <person name="Brettin T."/>
            <person name="Detter J.C."/>
            <person name="Han C."/>
            <person name="Rohde M."/>
            <person name="Lang E."/>
            <person name="Spring S."/>
            <person name="Goker M."/>
            <person name="Bristow J."/>
            <person name="Eisen J.A."/>
            <person name="Markowitz V."/>
            <person name="Hugenholtz P."/>
            <person name="Kyrpides N.C."/>
            <person name="Klenk H.P."/>
        </authorList>
    </citation>
    <scope>NUCLEOTIDE SEQUENCE [LARGE SCALE GENOMIC DNA]</scope>
    <source>
        <strain evidence="3">ATCC 51133 / DSM 6946 / 5175</strain>
    </source>
</reference>
<dbReference type="PANTHER" id="PTHR43031:SF1">
    <property type="entry name" value="PYRIDINE NUCLEOTIDE-DISULPHIDE OXIDOREDUCTASE"/>
    <property type="match status" value="1"/>
</dbReference>
<dbReference type="CDD" id="cd00158">
    <property type="entry name" value="RHOD"/>
    <property type="match status" value="1"/>
</dbReference>
<dbReference type="eggNOG" id="COG0607">
    <property type="taxonomic scope" value="Bacteria"/>
</dbReference>
<dbReference type="Gene3D" id="3.40.250.10">
    <property type="entry name" value="Rhodanese-like domain"/>
    <property type="match status" value="1"/>
</dbReference>
<proteinExistence type="predicted"/>
<dbReference type="SMART" id="SM00450">
    <property type="entry name" value="RHOD"/>
    <property type="match status" value="1"/>
</dbReference>
<evidence type="ECO:0000313" key="2">
    <source>
        <dbReference type="EMBL" id="ACZ12053.1"/>
    </source>
</evidence>
<dbReference type="Proteomes" id="UP000002222">
    <property type="component" value="Chromosome"/>
</dbReference>
<gene>
    <name evidence="2" type="ordered locus">Sdel_1028</name>
</gene>
<protein>
    <submittedName>
        <fullName evidence="2">Rhodanese domain protein</fullName>
    </submittedName>
</protein>
<evidence type="ECO:0000259" key="1">
    <source>
        <dbReference type="PROSITE" id="PS50206"/>
    </source>
</evidence>
<dbReference type="AlphaFoldDB" id="D1B1T3"/>
<accession>D1B1T3</accession>
<dbReference type="InterPro" id="IPR050229">
    <property type="entry name" value="GlpE_sulfurtransferase"/>
</dbReference>
<dbReference type="Pfam" id="PF00581">
    <property type="entry name" value="Rhodanese"/>
    <property type="match status" value="1"/>
</dbReference>
<evidence type="ECO:0000313" key="3">
    <source>
        <dbReference type="Proteomes" id="UP000002222"/>
    </source>
</evidence>
<dbReference type="InterPro" id="IPR001763">
    <property type="entry name" value="Rhodanese-like_dom"/>
</dbReference>
<dbReference type="STRING" id="525898.Sdel_1028"/>
<dbReference type="RefSeq" id="WP_012856811.1">
    <property type="nucleotide sequence ID" value="NC_013512.1"/>
</dbReference>
<sequence length="140" mass="15761">METPSKDEWSEEAVMNLVQAVTKSAEVSAEALHVMLRLRTQGKIDFVLIDIREMHEYSALSIKGTDMLLPTSTLHLHLEQLTKLHDSLLVFYCRSANRTLHLLHGLKRMGFTKVAHLSGGIIAYQGEKIKNAPLPQTIRS</sequence>
<dbReference type="HOGENOM" id="CLU_089574_13_3_7"/>
<dbReference type="PANTHER" id="PTHR43031">
    <property type="entry name" value="FAD-DEPENDENT OXIDOREDUCTASE"/>
    <property type="match status" value="1"/>
</dbReference>
<name>D1B1T3_SULD5</name>
<dbReference type="InterPro" id="IPR036873">
    <property type="entry name" value="Rhodanese-like_dom_sf"/>
</dbReference>
<dbReference type="OrthoDB" id="5339556at2"/>
<organism evidence="2 3">
    <name type="scientific">Sulfurospirillum deleyianum (strain ATCC 51133 / DSM 6946 / 5175)</name>
    <dbReference type="NCBI Taxonomy" id="525898"/>
    <lineage>
        <taxon>Bacteria</taxon>
        <taxon>Pseudomonadati</taxon>
        <taxon>Campylobacterota</taxon>
        <taxon>Epsilonproteobacteria</taxon>
        <taxon>Campylobacterales</taxon>
        <taxon>Sulfurospirillaceae</taxon>
        <taxon>Sulfurospirillum</taxon>
    </lineage>
</organism>